<name>A0A6A6CHY6_ZASCE</name>
<dbReference type="OrthoDB" id="407298at2759"/>
<gene>
    <name evidence="10" type="ORF">M409DRAFT_24087</name>
</gene>
<evidence type="ECO:0000256" key="8">
    <source>
        <dbReference type="SAM" id="SignalP"/>
    </source>
</evidence>
<sequence>MKTASIVLLLAATCLAQVPAGHEYIAPGAKDVRSPCPGINSLANHGFLPRNGKGLTLTDVITGLKEGLNVGADFATGVGLLALMAPSNPLATSFNMDDLDRHNFPIEHDGSLSRADYYEGNDHSFNQAKWDQVLAYYAGQENTSIKQASLARYNRIKVQRALNPDKFIYGPRQIVLSYGETALYLQTMGKNDGTGVAPVKYVRSLFEQERLPYELGWQKPDNECNLLTLGAQITQLQLANPEALPEGLSLGEGALRDVIELIDPITGKLENATCILLNNCD</sequence>
<dbReference type="GO" id="GO:0046872">
    <property type="term" value="F:metal ion binding"/>
    <property type="evidence" value="ECO:0007669"/>
    <property type="project" value="UniProtKB-KW"/>
</dbReference>
<dbReference type="AlphaFoldDB" id="A0A6A6CHY6"/>
<dbReference type="Pfam" id="PF01328">
    <property type="entry name" value="Peroxidase_2"/>
    <property type="match status" value="1"/>
</dbReference>
<comment type="cofactor">
    <cofactor evidence="1">
        <name>heme b</name>
        <dbReference type="ChEBI" id="CHEBI:60344"/>
    </cofactor>
</comment>
<evidence type="ECO:0000256" key="5">
    <source>
        <dbReference type="ARBA" id="ARBA00023002"/>
    </source>
</evidence>
<feature type="domain" description="Heme haloperoxidase family profile" evidence="9">
    <location>
        <begin position="20"/>
        <end position="235"/>
    </location>
</feature>
<evidence type="ECO:0000256" key="2">
    <source>
        <dbReference type="ARBA" id="ARBA00022559"/>
    </source>
</evidence>
<dbReference type="InterPro" id="IPR000028">
    <property type="entry name" value="Chloroperoxidase"/>
</dbReference>
<proteinExistence type="inferred from homology"/>
<evidence type="ECO:0000256" key="3">
    <source>
        <dbReference type="ARBA" id="ARBA00022617"/>
    </source>
</evidence>
<protein>
    <recommendedName>
        <fullName evidence="9">Heme haloperoxidase family profile domain-containing protein</fullName>
    </recommendedName>
</protein>
<dbReference type="InterPro" id="IPR036851">
    <property type="entry name" value="Chloroperoxidase-like_sf"/>
</dbReference>
<evidence type="ECO:0000256" key="6">
    <source>
        <dbReference type="ARBA" id="ARBA00023004"/>
    </source>
</evidence>
<keyword evidence="6" id="KW-0408">Iron</keyword>
<dbReference type="GO" id="GO:0004601">
    <property type="term" value="F:peroxidase activity"/>
    <property type="evidence" value="ECO:0007669"/>
    <property type="project" value="UniProtKB-KW"/>
</dbReference>
<feature type="chain" id="PRO_5025391448" description="Heme haloperoxidase family profile domain-containing protein" evidence="8">
    <location>
        <begin position="17"/>
        <end position="281"/>
    </location>
</feature>
<keyword evidence="5" id="KW-0560">Oxidoreductase</keyword>
<feature type="signal peptide" evidence="8">
    <location>
        <begin position="1"/>
        <end position="16"/>
    </location>
</feature>
<keyword evidence="11" id="KW-1185">Reference proteome</keyword>
<evidence type="ECO:0000313" key="11">
    <source>
        <dbReference type="Proteomes" id="UP000799537"/>
    </source>
</evidence>
<evidence type="ECO:0000313" key="10">
    <source>
        <dbReference type="EMBL" id="KAF2165800.1"/>
    </source>
</evidence>
<keyword evidence="4" id="KW-0479">Metal-binding</keyword>
<dbReference type="Proteomes" id="UP000799537">
    <property type="component" value="Unassembled WGS sequence"/>
</dbReference>
<dbReference type="RefSeq" id="XP_033666689.1">
    <property type="nucleotide sequence ID" value="XM_033807079.1"/>
</dbReference>
<dbReference type="PANTHER" id="PTHR33577:SF9">
    <property type="entry name" value="PEROXIDASE STCC"/>
    <property type="match status" value="1"/>
</dbReference>
<dbReference type="PANTHER" id="PTHR33577">
    <property type="entry name" value="STERIGMATOCYSTIN BIOSYNTHESIS PEROXIDASE STCC-RELATED"/>
    <property type="match status" value="1"/>
</dbReference>
<evidence type="ECO:0000256" key="7">
    <source>
        <dbReference type="ARBA" id="ARBA00025795"/>
    </source>
</evidence>
<dbReference type="PROSITE" id="PS51405">
    <property type="entry name" value="HEME_HALOPEROXIDASE"/>
    <property type="match status" value="1"/>
</dbReference>
<keyword evidence="3" id="KW-0349">Heme</keyword>
<comment type="similarity">
    <text evidence="7">Belongs to the chloroperoxidase family.</text>
</comment>
<reference evidence="10" key="1">
    <citation type="journal article" date="2020" name="Stud. Mycol.">
        <title>101 Dothideomycetes genomes: a test case for predicting lifestyles and emergence of pathogens.</title>
        <authorList>
            <person name="Haridas S."/>
            <person name="Albert R."/>
            <person name="Binder M."/>
            <person name="Bloem J."/>
            <person name="Labutti K."/>
            <person name="Salamov A."/>
            <person name="Andreopoulos B."/>
            <person name="Baker S."/>
            <person name="Barry K."/>
            <person name="Bills G."/>
            <person name="Bluhm B."/>
            <person name="Cannon C."/>
            <person name="Castanera R."/>
            <person name="Culley D."/>
            <person name="Daum C."/>
            <person name="Ezra D."/>
            <person name="Gonzalez J."/>
            <person name="Henrissat B."/>
            <person name="Kuo A."/>
            <person name="Liang C."/>
            <person name="Lipzen A."/>
            <person name="Lutzoni F."/>
            <person name="Magnuson J."/>
            <person name="Mondo S."/>
            <person name="Nolan M."/>
            <person name="Ohm R."/>
            <person name="Pangilinan J."/>
            <person name="Park H.-J."/>
            <person name="Ramirez L."/>
            <person name="Alfaro M."/>
            <person name="Sun H."/>
            <person name="Tritt A."/>
            <person name="Yoshinaga Y."/>
            <person name="Zwiers L.-H."/>
            <person name="Turgeon B."/>
            <person name="Goodwin S."/>
            <person name="Spatafora J."/>
            <person name="Crous P."/>
            <person name="Grigoriev I."/>
        </authorList>
    </citation>
    <scope>NUCLEOTIDE SEQUENCE</scope>
    <source>
        <strain evidence="10">ATCC 36951</strain>
    </source>
</reference>
<keyword evidence="8" id="KW-0732">Signal</keyword>
<evidence type="ECO:0000256" key="1">
    <source>
        <dbReference type="ARBA" id="ARBA00001970"/>
    </source>
</evidence>
<evidence type="ECO:0000256" key="4">
    <source>
        <dbReference type="ARBA" id="ARBA00022723"/>
    </source>
</evidence>
<dbReference type="EMBL" id="ML993599">
    <property type="protein sequence ID" value="KAF2165800.1"/>
    <property type="molecule type" value="Genomic_DNA"/>
</dbReference>
<evidence type="ECO:0000259" key="9">
    <source>
        <dbReference type="PROSITE" id="PS51405"/>
    </source>
</evidence>
<organism evidence="10 11">
    <name type="scientific">Zasmidium cellare ATCC 36951</name>
    <dbReference type="NCBI Taxonomy" id="1080233"/>
    <lineage>
        <taxon>Eukaryota</taxon>
        <taxon>Fungi</taxon>
        <taxon>Dikarya</taxon>
        <taxon>Ascomycota</taxon>
        <taxon>Pezizomycotina</taxon>
        <taxon>Dothideomycetes</taxon>
        <taxon>Dothideomycetidae</taxon>
        <taxon>Mycosphaerellales</taxon>
        <taxon>Mycosphaerellaceae</taxon>
        <taxon>Zasmidium</taxon>
    </lineage>
</organism>
<dbReference type="GeneID" id="54560351"/>
<dbReference type="SUPFAM" id="SSF47571">
    <property type="entry name" value="Cloroperoxidase"/>
    <property type="match status" value="1"/>
</dbReference>
<keyword evidence="2" id="KW-0575">Peroxidase</keyword>
<dbReference type="Gene3D" id="1.10.489.10">
    <property type="entry name" value="Chloroperoxidase-like"/>
    <property type="match status" value="1"/>
</dbReference>
<accession>A0A6A6CHY6</accession>